<accession>E3J2U7</accession>
<dbReference type="Pfam" id="PF02945">
    <property type="entry name" value="Endonuclease_7"/>
    <property type="match status" value="2"/>
</dbReference>
<dbReference type="InterPro" id="IPR044925">
    <property type="entry name" value="His-Me_finger_sf"/>
</dbReference>
<dbReference type="InterPro" id="IPR004211">
    <property type="entry name" value="Endonuclease_7"/>
</dbReference>
<dbReference type="Gene3D" id="3.40.1800.10">
    <property type="entry name" value="His-Me finger endonucleases"/>
    <property type="match status" value="2"/>
</dbReference>
<dbReference type="SUPFAM" id="SSF54060">
    <property type="entry name" value="His-Me finger endonucleases"/>
    <property type="match status" value="2"/>
</dbReference>
<dbReference type="STRING" id="298654.FraEuI1c_3751"/>
<name>E3J2U7_PSEI1</name>
<dbReference type="InParanoid" id="E3J2U7"/>
<keyword evidence="3" id="KW-1185">Reference proteome</keyword>
<proteinExistence type="predicted"/>
<dbReference type="EMBL" id="CP002299">
    <property type="protein sequence ID" value="ADP81758.1"/>
    <property type="molecule type" value="Genomic_DNA"/>
</dbReference>
<evidence type="ECO:0000313" key="3">
    <source>
        <dbReference type="Proteomes" id="UP000002484"/>
    </source>
</evidence>
<sequence>MSRKVCRDCGVEKLLDQFHPHPQMADGRHNYCIECYRRRNRERYHRRKGGDLRDNRRTRPLEPDGYRTCPDCGQRKPASEFAARRRASDGLHTYCRPCNNVRAYASVDRLHGSMRNRNMLVRYGLRSEQVDALIADQGGRCAICREKPAEHVDHDHATGEVRGLLCFTCNVGLGQLRDDLAVICNAALYLLRTLEPLPTGPLPERPTLPSGEPRSAPTGRSAHALRHVERKYGLSERRLAEMLEVQRGVCVICLTGPAEHVDHDHLTGAVRGILCSGCNTGLGSFGDDLDRVYGALNYLLAWDQLLAA</sequence>
<dbReference type="HOGENOM" id="CLU_902410_0_0_11"/>
<evidence type="ECO:0000256" key="1">
    <source>
        <dbReference type="SAM" id="MobiDB-lite"/>
    </source>
</evidence>
<evidence type="ECO:0000313" key="2">
    <source>
        <dbReference type="EMBL" id="ADP81758.1"/>
    </source>
</evidence>
<organism evidence="2 3">
    <name type="scientific">Pseudofrankia inefficax (strain DSM 45817 / CECT 9037 / DDB 130130 / EuI1c)</name>
    <name type="common">Frankia inefficax</name>
    <dbReference type="NCBI Taxonomy" id="298654"/>
    <lineage>
        <taxon>Bacteria</taxon>
        <taxon>Bacillati</taxon>
        <taxon>Actinomycetota</taxon>
        <taxon>Actinomycetes</taxon>
        <taxon>Frankiales</taxon>
        <taxon>Frankiaceae</taxon>
        <taxon>Pseudofrankia</taxon>
    </lineage>
</organism>
<dbReference type="eggNOG" id="ENOG503398W">
    <property type="taxonomic scope" value="Bacteria"/>
</dbReference>
<dbReference type="Proteomes" id="UP000002484">
    <property type="component" value="Chromosome"/>
</dbReference>
<dbReference type="AlphaFoldDB" id="E3J2U7"/>
<dbReference type="InterPro" id="IPR038563">
    <property type="entry name" value="Endonuclease_7_sf"/>
</dbReference>
<gene>
    <name evidence="2" type="ordered locus">FraEuI1c_3751</name>
</gene>
<reference evidence="2 3" key="1">
    <citation type="submission" date="2010-10" db="EMBL/GenBank/DDBJ databases">
        <title>Complete sequence of Frankia sp. EuI1c.</title>
        <authorList>
            <consortium name="US DOE Joint Genome Institute"/>
            <person name="Lucas S."/>
            <person name="Copeland A."/>
            <person name="Lapidus A."/>
            <person name="Cheng J.-F."/>
            <person name="Bruce D."/>
            <person name="Goodwin L."/>
            <person name="Pitluck S."/>
            <person name="Chertkov O."/>
            <person name="Detter J.C."/>
            <person name="Han C."/>
            <person name="Tapia R."/>
            <person name="Land M."/>
            <person name="Hauser L."/>
            <person name="Jeffries C."/>
            <person name="Kyrpides N."/>
            <person name="Ivanova N."/>
            <person name="Mikhailova N."/>
            <person name="Beauchemin N."/>
            <person name="Sen A."/>
            <person name="Sur S.A."/>
            <person name="Gtari M."/>
            <person name="Wall L."/>
            <person name="Tisa L."/>
            <person name="Woyke T."/>
        </authorList>
    </citation>
    <scope>NUCLEOTIDE SEQUENCE [LARGE SCALE GENOMIC DNA]</scope>
    <source>
        <strain evidence="3">DSM 45817 / CECT 9037 / EuI1c</strain>
    </source>
</reference>
<keyword evidence="2" id="KW-0378">Hydrolase</keyword>
<dbReference type="KEGG" id="fri:FraEuI1c_3751"/>
<feature type="region of interest" description="Disordered" evidence="1">
    <location>
        <begin position="200"/>
        <end position="222"/>
    </location>
</feature>
<dbReference type="RefSeq" id="WP_013424876.1">
    <property type="nucleotide sequence ID" value="NC_014666.1"/>
</dbReference>
<keyword evidence="2" id="KW-0540">Nuclease</keyword>
<dbReference type="GO" id="GO:0004519">
    <property type="term" value="F:endonuclease activity"/>
    <property type="evidence" value="ECO:0007669"/>
    <property type="project" value="UniProtKB-KW"/>
</dbReference>
<dbReference type="OrthoDB" id="581550at2"/>
<keyword evidence="2" id="KW-0255">Endonuclease</keyword>
<protein>
    <submittedName>
        <fullName evidence="2">Recombination endonuclease VII</fullName>
    </submittedName>
</protein>